<reference evidence="4 5" key="1">
    <citation type="submission" date="2019-05" db="EMBL/GenBank/DDBJ databases">
        <title>Emergence of the Ug99 lineage of the wheat stem rust pathogen through somatic hybridization.</title>
        <authorList>
            <person name="Li F."/>
            <person name="Upadhyaya N.M."/>
            <person name="Sperschneider J."/>
            <person name="Matny O."/>
            <person name="Nguyen-Phuc H."/>
            <person name="Mago R."/>
            <person name="Raley C."/>
            <person name="Miller M.E."/>
            <person name="Silverstein K.A.T."/>
            <person name="Henningsen E."/>
            <person name="Hirsch C.D."/>
            <person name="Visser B."/>
            <person name="Pretorius Z.A."/>
            <person name="Steffenson B.J."/>
            <person name="Schwessinger B."/>
            <person name="Dodds P.N."/>
            <person name="Figueroa M."/>
        </authorList>
    </citation>
    <scope>NUCLEOTIDE SEQUENCE [LARGE SCALE GENOMIC DNA]</scope>
    <source>
        <strain evidence="1">21-0</strain>
        <strain evidence="3 5">Ug99</strain>
    </source>
</reference>
<organism evidence="1 4">
    <name type="scientific">Puccinia graminis f. sp. tritici</name>
    <dbReference type="NCBI Taxonomy" id="56615"/>
    <lineage>
        <taxon>Eukaryota</taxon>
        <taxon>Fungi</taxon>
        <taxon>Dikarya</taxon>
        <taxon>Basidiomycota</taxon>
        <taxon>Pucciniomycotina</taxon>
        <taxon>Pucciniomycetes</taxon>
        <taxon>Pucciniales</taxon>
        <taxon>Pucciniaceae</taxon>
        <taxon>Puccinia</taxon>
    </lineage>
</organism>
<protein>
    <submittedName>
        <fullName evidence="1">Uncharacterized protein</fullName>
    </submittedName>
</protein>
<sequence length="75" mass="8067">MYVCQVRPHLRCATPAQHPGLAEKIQRLSILQTLSVLSVGPNTAADTGCQPAVDSVTGQIVHLRGSLFRCVKSKI</sequence>
<accession>A0A5B0LUI6</accession>
<comment type="caution">
    <text evidence="1">The sequence shown here is derived from an EMBL/GenBank/DDBJ whole genome shotgun (WGS) entry which is preliminary data.</text>
</comment>
<evidence type="ECO:0000313" key="4">
    <source>
        <dbReference type="Proteomes" id="UP000324748"/>
    </source>
</evidence>
<proteinExistence type="predicted"/>
<dbReference type="Proteomes" id="UP000325313">
    <property type="component" value="Unassembled WGS sequence"/>
</dbReference>
<evidence type="ECO:0000313" key="5">
    <source>
        <dbReference type="Proteomes" id="UP000325313"/>
    </source>
</evidence>
<evidence type="ECO:0000313" key="1">
    <source>
        <dbReference type="EMBL" id="KAA1067523.1"/>
    </source>
</evidence>
<dbReference type="EMBL" id="VSWC01000184">
    <property type="protein sequence ID" value="KAA1067523.1"/>
    <property type="molecule type" value="Genomic_DNA"/>
</dbReference>
<dbReference type="AlphaFoldDB" id="A0A5B0LUI6"/>
<dbReference type="EMBL" id="VSWC01000184">
    <property type="protein sequence ID" value="KAA1067529.1"/>
    <property type="molecule type" value="Genomic_DNA"/>
</dbReference>
<gene>
    <name evidence="1" type="ORF">PGT21_008182</name>
    <name evidence="2" type="ORF">PGT21_008348</name>
    <name evidence="3" type="ORF">PGTUg99_023043</name>
</gene>
<evidence type="ECO:0000313" key="2">
    <source>
        <dbReference type="EMBL" id="KAA1067529.1"/>
    </source>
</evidence>
<name>A0A5B0LUI6_PUCGR</name>
<dbReference type="Proteomes" id="UP000324748">
    <property type="component" value="Unassembled WGS sequence"/>
</dbReference>
<evidence type="ECO:0000313" key="3">
    <source>
        <dbReference type="EMBL" id="KAA1092224.1"/>
    </source>
</evidence>
<keyword evidence="4" id="KW-1185">Reference proteome</keyword>
<dbReference type="EMBL" id="VDEP01000377">
    <property type="protein sequence ID" value="KAA1092224.1"/>
    <property type="molecule type" value="Genomic_DNA"/>
</dbReference>